<dbReference type="InterPro" id="IPR044867">
    <property type="entry name" value="DEUBAD_dom"/>
</dbReference>
<keyword evidence="4" id="KW-0963">Cytoplasm</keyword>
<gene>
    <name evidence="10" type="ORF">MEDL_25648</name>
</gene>
<evidence type="ECO:0000256" key="4">
    <source>
        <dbReference type="ARBA" id="ARBA00022490"/>
    </source>
</evidence>
<organism evidence="10 11">
    <name type="scientific">Mytilus edulis</name>
    <name type="common">Blue mussel</name>
    <dbReference type="NCBI Taxonomy" id="6550"/>
    <lineage>
        <taxon>Eukaryota</taxon>
        <taxon>Metazoa</taxon>
        <taxon>Spiralia</taxon>
        <taxon>Lophotrochozoa</taxon>
        <taxon>Mollusca</taxon>
        <taxon>Bivalvia</taxon>
        <taxon>Autobranchia</taxon>
        <taxon>Pteriomorphia</taxon>
        <taxon>Mytilida</taxon>
        <taxon>Mytiloidea</taxon>
        <taxon>Mytilidae</taxon>
        <taxon>Mytilinae</taxon>
        <taxon>Mytilus</taxon>
    </lineage>
</organism>
<dbReference type="FunFam" id="2.30.29.70:FF:000001">
    <property type="entry name" value="Proteasomal ubiquitin receptor ADRM1"/>
    <property type="match status" value="1"/>
</dbReference>
<feature type="domain" description="DEUBAD" evidence="8">
    <location>
        <begin position="424"/>
        <end position="514"/>
    </location>
</feature>
<evidence type="ECO:0000256" key="1">
    <source>
        <dbReference type="ARBA" id="ARBA00004123"/>
    </source>
</evidence>
<feature type="region of interest" description="Disordered" evidence="7">
    <location>
        <begin position="317"/>
        <end position="408"/>
    </location>
</feature>
<dbReference type="Gene3D" id="2.30.29.70">
    <property type="entry name" value="Proteasomal ubiquitin receptor Rpn13/ADRM1"/>
    <property type="match status" value="1"/>
</dbReference>
<feature type="compositionally biased region" description="Low complexity" evidence="7">
    <location>
        <begin position="378"/>
        <end position="405"/>
    </location>
</feature>
<dbReference type="GO" id="GO:0005737">
    <property type="term" value="C:cytoplasm"/>
    <property type="evidence" value="ECO:0007669"/>
    <property type="project" value="UniProtKB-SubCell"/>
</dbReference>
<feature type="compositionally biased region" description="Low complexity" evidence="7">
    <location>
        <begin position="232"/>
        <end position="247"/>
    </location>
</feature>
<dbReference type="Pfam" id="PF04683">
    <property type="entry name" value="Rpn13_ADRM1_Pru"/>
    <property type="match status" value="1"/>
</dbReference>
<dbReference type="AlphaFoldDB" id="A0A8S3RXY1"/>
<dbReference type="CDD" id="cd13314">
    <property type="entry name" value="PH_Rpn13"/>
    <property type="match status" value="1"/>
</dbReference>
<proteinExistence type="inferred from homology"/>
<evidence type="ECO:0000259" key="9">
    <source>
        <dbReference type="PROSITE" id="PS51917"/>
    </source>
</evidence>
<dbReference type="GO" id="GO:0070628">
    <property type="term" value="F:proteasome binding"/>
    <property type="evidence" value="ECO:0007669"/>
    <property type="project" value="TreeGrafter"/>
</dbReference>
<dbReference type="Proteomes" id="UP000683360">
    <property type="component" value="Unassembled WGS sequence"/>
</dbReference>
<feature type="region of interest" description="Disordered" evidence="7">
    <location>
        <begin position="148"/>
        <end position="303"/>
    </location>
</feature>
<dbReference type="InterPro" id="IPR006773">
    <property type="entry name" value="Rpn13/ADRM1"/>
</dbReference>
<evidence type="ECO:0000313" key="10">
    <source>
        <dbReference type="EMBL" id="CAG2211601.1"/>
    </source>
</evidence>
<dbReference type="PROSITE" id="PS51917">
    <property type="entry name" value="PRU"/>
    <property type="match status" value="1"/>
</dbReference>
<dbReference type="Gene3D" id="1.10.2020.20">
    <property type="match status" value="1"/>
</dbReference>
<comment type="caution">
    <text evidence="10">The sequence shown here is derived from an EMBL/GenBank/DDBJ whole genome shotgun (WGS) entry which is preliminary data.</text>
</comment>
<dbReference type="InterPro" id="IPR038108">
    <property type="entry name" value="RPN13_DEUBAD_sf"/>
</dbReference>
<dbReference type="PROSITE" id="PS51916">
    <property type="entry name" value="DEUBAD"/>
    <property type="match status" value="1"/>
</dbReference>
<feature type="domain" description="Pru" evidence="9">
    <location>
        <begin position="13"/>
        <end position="126"/>
    </location>
</feature>
<dbReference type="OrthoDB" id="340431at2759"/>
<accession>A0A8S3RXY1</accession>
<protein>
    <submittedName>
        <fullName evidence="10">RPN13</fullName>
    </submittedName>
</protein>
<comment type="similarity">
    <text evidence="3">Belongs to the ADRM1 family.</text>
</comment>
<dbReference type="InterPro" id="IPR038633">
    <property type="entry name" value="Rpn13/ADRM1_Pru_sf"/>
</dbReference>
<dbReference type="PANTHER" id="PTHR12225">
    <property type="entry name" value="ADHESION REGULATING MOLECULE 1 110 KDA CELL MEMBRANE GLYCOPROTEIN"/>
    <property type="match status" value="1"/>
</dbReference>
<dbReference type="GO" id="GO:0008541">
    <property type="term" value="C:proteasome regulatory particle, lid subcomplex"/>
    <property type="evidence" value="ECO:0007669"/>
    <property type="project" value="TreeGrafter"/>
</dbReference>
<evidence type="ECO:0000256" key="5">
    <source>
        <dbReference type="ARBA" id="ARBA00022942"/>
    </source>
</evidence>
<evidence type="ECO:0000259" key="8">
    <source>
        <dbReference type="PROSITE" id="PS51916"/>
    </source>
</evidence>
<feature type="compositionally biased region" description="Polar residues" evidence="7">
    <location>
        <begin position="338"/>
        <end position="367"/>
    </location>
</feature>
<evidence type="ECO:0000256" key="7">
    <source>
        <dbReference type="SAM" id="MobiDB-lite"/>
    </source>
</evidence>
<dbReference type="InterPro" id="IPR032368">
    <property type="entry name" value="RPN13_DEUBAD"/>
</dbReference>
<dbReference type="GO" id="GO:0061133">
    <property type="term" value="F:endopeptidase activator activity"/>
    <property type="evidence" value="ECO:0007669"/>
    <property type="project" value="TreeGrafter"/>
</dbReference>
<comment type="subcellular location">
    <subcellularLocation>
        <location evidence="2">Cytoplasm</location>
    </subcellularLocation>
    <subcellularLocation>
        <location evidence="1">Nucleus</location>
    </subcellularLocation>
</comment>
<dbReference type="GO" id="GO:0005634">
    <property type="term" value="C:nucleus"/>
    <property type="evidence" value="ECO:0007669"/>
    <property type="project" value="UniProtKB-SubCell"/>
</dbReference>
<evidence type="ECO:0000256" key="2">
    <source>
        <dbReference type="ARBA" id="ARBA00004496"/>
    </source>
</evidence>
<reference evidence="10" key="1">
    <citation type="submission" date="2021-03" db="EMBL/GenBank/DDBJ databases">
        <authorList>
            <person name="Bekaert M."/>
        </authorList>
    </citation>
    <scope>NUCLEOTIDE SEQUENCE</scope>
</reference>
<evidence type="ECO:0000313" key="11">
    <source>
        <dbReference type="Proteomes" id="UP000683360"/>
    </source>
</evidence>
<keyword evidence="11" id="KW-1185">Reference proteome</keyword>
<keyword evidence="5" id="KW-0647">Proteasome</keyword>
<keyword evidence="6" id="KW-0539">Nucleus</keyword>
<dbReference type="InterPro" id="IPR044868">
    <property type="entry name" value="Rpn13/ADRM1_Pru"/>
</dbReference>
<dbReference type="Pfam" id="PF16550">
    <property type="entry name" value="RPN13_C"/>
    <property type="match status" value="1"/>
</dbReference>
<dbReference type="PANTHER" id="PTHR12225:SF0">
    <property type="entry name" value="PROTEASOMAL UBIQUITIN RECEPTOR ADRM1"/>
    <property type="match status" value="1"/>
</dbReference>
<evidence type="ECO:0000256" key="3">
    <source>
        <dbReference type="ARBA" id="ARBA00009216"/>
    </source>
</evidence>
<name>A0A8S3RXY1_MYTED</name>
<dbReference type="EMBL" id="CAJPWZ010001265">
    <property type="protein sequence ID" value="CAG2211601.1"/>
    <property type="molecule type" value="Genomic_DNA"/>
</dbReference>
<feature type="compositionally biased region" description="Low complexity" evidence="7">
    <location>
        <begin position="182"/>
        <end position="197"/>
    </location>
</feature>
<evidence type="ECO:0000256" key="6">
    <source>
        <dbReference type="ARBA" id="ARBA00023242"/>
    </source>
</evidence>
<feature type="compositionally biased region" description="Low complexity" evidence="7">
    <location>
        <begin position="288"/>
        <end position="303"/>
    </location>
</feature>
<feature type="compositionally biased region" description="Low complexity" evidence="7">
    <location>
        <begin position="257"/>
        <end position="272"/>
    </location>
</feature>
<sequence>MATGALFGGNSRSQSKNLVEFRCGKMFMKEKMVHPDKRKGLLYVYQAEDSLMHFCWKDRGTGTIEDDLIIFPDDIEFKHVTQCTTGRVYVLKFKTSSRKFFFWMQEPKNDKDEEYRKKVNEYLNNPPTPGSSRGAGLSSDLSGLGTCKYLNNPSTPESSGGAGLSSDLSGLGKYLNNPPTPGSSRGAGLSSDLSGLGKYLNNPPTPGSSRGAGLSSDLSGLGKYLNNPPTPGSSRGAGLSSDLSGLGKYLNNPPTPGSSRGAGLSSDLSGLGKYLNNPPTPGSSRGAGLSSDPSGLGDSDLQSILGGMSQQQLMQLLGPMGMGGPGGGLSALMGARPSSAQSTASEPPLRVQSSPGTRGSSNDQQRPVTAAALPSQNTTASTTTTTTGTTSTTAGAATTTSTGGSKTPIQLSDLQNILSSMNVPTTPKESVDLVQALNPESMIPILANAEVQERLVKFLPEGETLPKTEQELRNTIQSPQFQQALSSFSAALLSGQLGPLMYKLTSMFVGTVII</sequence>
<feature type="compositionally biased region" description="Gly residues" evidence="7">
    <location>
        <begin position="320"/>
        <end position="329"/>
    </location>
</feature>
<feature type="compositionally biased region" description="Low complexity" evidence="7">
    <location>
        <begin position="207"/>
        <end position="222"/>
    </location>
</feature>